<evidence type="ECO:0000313" key="3">
    <source>
        <dbReference type="Proteomes" id="UP001497516"/>
    </source>
</evidence>
<evidence type="ECO:0000313" key="2">
    <source>
        <dbReference type="EMBL" id="CAL1410928.1"/>
    </source>
</evidence>
<keyword evidence="3" id="KW-1185">Reference proteome</keyword>
<organism evidence="2 3">
    <name type="scientific">Linum trigynum</name>
    <dbReference type="NCBI Taxonomy" id="586398"/>
    <lineage>
        <taxon>Eukaryota</taxon>
        <taxon>Viridiplantae</taxon>
        <taxon>Streptophyta</taxon>
        <taxon>Embryophyta</taxon>
        <taxon>Tracheophyta</taxon>
        <taxon>Spermatophyta</taxon>
        <taxon>Magnoliopsida</taxon>
        <taxon>eudicotyledons</taxon>
        <taxon>Gunneridae</taxon>
        <taxon>Pentapetalae</taxon>
        <taxon>rosids</taxon>
        <taxon>fabids</taxon>
        <taxon>Malpighiales</taxon>
        <taxon>Linaceae</taxon>
        <taxon>Linum</taxon>
    </lineage>
</organism>
<dbReference type="AlphaFoldDB" id="A0AAV2GJL5"/>
<accession>A0AAV2GJL5</accession>
<proteinExistence type="predicted"/>
<feature type="compositionally biased region" description="Basic and acidic residues" evidence="1">
    <location>
        <begin position="30"/>
        <end position="53"/>
    </location>
</feature>
<reference evidence="2 3" key="1">
    <citation type="submission" date="2024-04" db="EMBL/GenBank/DDBJ databases">
        <authorList>
            <person name="Fracassetti M."/>
        </authorList>
    </citation>
    <scope>NUCLEOTIDE SEQUENCE [LARGE SCALE GENOMIC DNA]</scope>
</reference>
<evidence type="ECO:0000256" key="1">
    <source>
        <dbReference type="SAM" id="MobiDB-lite"/>
    </source>
</evidence>
<sequence>MVGRPGGNRGNLLGGEMGGRSGDTRSTILDGDRCMRSGWDSEHLDGMSPEDRSTSLGGQFGWNSGRRLGVNSGRQLGENSGRRLGGISGRHLGEQPMEAVLSTRDMA</sequence>
<feature type="compositionally biased region" description="Gly residues" evidence="1">
    <location>
        <begin position="1"/>
        <end position="21"/>
    </location>
</feature>
<dbReference type="EMBL" id="OZ034822">
    <property type="protein sequence ID" value="CAL1410928.1"/>
    <property type="molecule type" value="Genomic_DNA"/>
</dbReference>
<gene>
    <name evidence="2" type="ORF">LTRI10_LOCUS50312</name>
</gene>
<protein>
    <submittedName>
        <fullName evidence="2">Uncharacterized protein</fullName>
    </submittedName>
</protein>
<feature type="region of interest" description="Disordered" evidence="1">
    <location>
        <begin position="1"/>
        <end position="107"/>
    </location>
</feature>
<name>A0AAV2GJL5_9ROSI</name>
<dbReference type="Proteomes" id="UP001497516">
    <property type="component" value="Chromosome 9"/>
</dbReference>